<comment type="caution">
    <text evidence="1">The sequence shown here is derived from an EMBL/GenBank/DDBJ whole genome shotgun (WGS) entry which is preliminary data.</text>
</comment>
<evidence type="ECO:0000313" key="1">
    <source>
        <dbReference type="EMBL" id="PTU32988.1"/>
    </source>
</evidence>
<dbReference type="PANTHER" id="PTHR40275">
    <property type="entry name" value="SSL7038 PROTEIN"/>
    <property type="match status" value="1"/>
</dbReference>
<dbReference type="SUPFAM" id="SSF47413">
    <property type="entry name" value="lambda repressor-like DNA-binding domains"/>
    <property type="match status" value="1"/>
</dbReference>
<keyword evidence="2" id="KW-1185">Reference proteome</keyword>
<dbReference type="OrthoDB" id="9798416at2"/>
<protein>
    <submittedName>
        <fullName evidence="1">Putative addiction module antidote protein</fullName>
    </submittedName>
</protein>
<dbReference type="EMBL" id="QANS01000001">
    <property type="protein sequence ID" value="PTU32988.1"/>
    <property type="molecule type" value="Genomic_DNA"/>
</dbReference>
<sequence>MSLKTTKFDAADYLTDIKSIAAYLNDALENGSPEELIVALGTVARAKGMSQIARDAGLGRESLYKALNGTSRPEFATVSKVITSLGLKVAVVPARAVKQKAVSKRIRRAAA</sequence>
<dbReference type="Proteomes" id="UP000244248">
    <property type="component" value="Unassembled WGS sequence"/>
</dbReference>
<evidence type="ECO:0000313" key="2">
    <source>
        <dbReference type="Proteomes" id="UP000244248"/>
    </source>
</evidence>
<dbReference type="AlphaFoldDB" id="A0A2T5MK99"/>
<dbReference type="GO" id="GO:0003677">
    <property type="term" value="F:DNA binding"/>
    <property type="evidence" value="ECO:0007669"/>
    <property type="project" value="InterPro"/>
</dbReference>
<proteinExistence type="predicted"/>
<dbReference type="InterPro" id="IPR014057">
    <property type="entry name" value="HI1420"/>
</dbReference>
<organism evidence="1 2">
    <name type="scientific">Stenotrophobium rhamnosiphilum</name>
    <dbReference type="NCBI Taxonomy" id="2029166"/>
    <lineage>
        <taxon>Bacteria</taxon>
        <taxon>Pseudomonadati</taxon>
        <taxon>Pseudomonadota</taxon>
        <taxon>Gammaproteobacteria</taxon>
        <taxon>Nevskiales</taxon>
        <taxon>Nevskiaceae</taxon>
        <taxon>Stenotrophobium</taxon>
    </lineage>
</organism>
<dbReference type="RefSeq" id="WP_107938695.1">
    <property type="nucleotide sequence ID" value="NZ_QANS01000001.1"/>
</dbReference>
<dbReference type="NCBIfam" id="TIGR02684">
    <property type="entry name" value="dnstrm_HI1420"/>
    <property type="match status" value="1"/>
</dbReference>
<dbReference type="PANTHER" id="PTHR40275:SF1">
    <property type="entry name" value="SSL7038 PROTEIN"/>
    <property type="match status" value="1"/>
</dbReference>
<reference evidence="1 2" key="1">
    <citation type="submission" date="2018-04" db="EMBL/GenBank/DDBJ databases">
        <title>Novel species isolated from glacier.</title>
        <authorList>
            <person name="Liu Q."/>
            <person name="Xin Y.-H."/>
        </authorList>
    </citation>
    <scope>NUCLEOTIDE SEQUENCE [LARGE SCALE GENOMIC DNA]</scope>
    <source>
        <strain evidence="1 2">GT1R17</strain>
    </source>
</reference>
<dbReference type="InterPro" id="IPR010982">
    <property type="entry name" value="Lambda_DNA-bd_dom_sf"/>
</dbReference>
<gene>
    <name evidence="1" type="ORF">CJD38_02420</name>
</gene>
<dbReference type="Pfam" id="PF21716">
    <property type="entry name" value="dnstrm_HI1420"/>
    <property type="match status" value="1"/>
</dbReference>
<name>A0A2T5MK99_9GAMM</name>
<accession>A0A2T5MK99</accession>